<name>A0A3D9KD32_9BACL</name>
<dbReference type="EMBL" id="QRDZ01000006">
    <property type="protein sequence ID" value="RED84203.1"/>
    <property type="molecule type" value="Genomic_DNA"/>
</dbReference>
<sequence length="353" mass="41280">METDAVVIPPYEEFASEIAGEISSFSTNPEYERMRNRHLRKYVIYAGCLLATVAFLLYIVDFAVDEESFFEVMLFGLTASIAAGYVFYRAKKNLWKDYSAEYKQRIIPILLDKLKQGMNDAIDRGEDYQCDYEMEKYVGHRLLKRTKLFDHLKINGLEGEDHISGRLGEIRFHYSEISSYEEYTSNDEYANKRSMLNFQGFVFIADFPKSFEGTTIIESRGRTARNYKLKLRKLPGLEMMRTDDIAFNRFYKVRTNDETLARYLLPANMLERLLLLKKIFPRKKIAISLHDGLFALAIHRMDLFEIQGFRPISEKAVRRTYEELKTIMELLFTLGLNRQISGQVSPNQLLRKS</sequence>
<dbReference type="OrthoDB" id="4960523at2"/>
<reference evidence="2 3" key="1">
    <citation type="submission" date="2018-07" db="EMBL/GenBank/DDBJ databases">
        <title>Genomic Encyclopedia of Type Strains, Phase III (KMG-III): the genomes of soil and plant-associated and newly described type strains.</title>
        <authorList>
            <person name="Whitman W."/>
        </authorList>
    </citation>
    <scope>NUCLEOTIDE SEQUENCE [LARGE SCALE GENOMIC DNA]</scope>
    <source>
        <strain evidence="2 3">CECT 7287</strain>
    </source>
</reference>
<evidence type="ECO:0000313" key="2">
    <source>
        <dbReference type="EMBL" id="RED84203.1"/>
    </source>
</evidence>
<comment type="caution">
    <text evidence="2">The sequence shown here is derived from an EMBL/GenBank/DDBJ whole genome shotgun (WGS) entry which is preliminary data.</text>
</comment>
<proteinExistence type="predicted"/>
<dbReference type="Proteomes" id="UP000256977">
    <property type="component" value="Unassembled WGS sequence"/>
</dbReference>
<keyword evidence="1" id="KW-0472">Membrane</keyword>
<protein>
    <submittedName>
        <fullName evidence="2">Uncharacterized protein DUF3137</fullName>
    </submittedName>
</protein>
<keyword evidence="3" id="KW-1185">Reference proteome</keyword>
<dbReference type="Pfam" id="PF11335">
    <property type="entry name" value="DUF3137"/>
    <property type="match status" value="1"/>
</dbReference>
<accession>A0A3D9KD32</accession>
<feature type="transmembrane region" description="Helical" evidence="1">
    <location>
        <begin position="42"/>
        <end position="60"/>
    </location>
</feature>
<keyword evidence="1" id="KW-1133">Transmembrane helix</keyword>
<feature type="transmembrane region" description="Helical" evidence="1">
    <location>
        <begin position="72"/>
        <end position="88"/>
    </location>
</feature>
<organism evidence="2 3">
    <name type="scientific">Cohnella phaseoli</name>
    <dbReference type="NCBI Taxonomy" id="456490"/>
    <lineage>
        <taxon>Bacteria</taxon>
        <taxon>Bacillati</taxon>
        <taxon>Bacillota</taxon>
        <taxon>Bacilli</taxon>
        <taxon>Bacillales</taxon>
        <taxon>Paenibacillaceae</taxon>
        <taxon>Cohnella</taxon>
    </lineage>
</organism>
<keyword evidence="1" id="KW-0812">Transmembrane</keyword>
<evidence type="ECO:0000256" key="1">
    <source>
        <dbReference type="SAM" id="Phobius"/>
    </source>
</evidence>
<gene>
    <name evidence="2" type="ORF">DFP98_10674</name>
</gene>
<evidence type="ECO:0000313" key="3">
    <source>
        <dbReference type="Proteomes" id="UP000256977"/>
    </source>
</evidence>
<dbReference type="AlphaFoldDB" id="A0A3D9KD32"/>
<dbReference type="InterPro" id="IPR021484">
    <property type="entry name" value="DUF3137"/>
</dbReference>